<dbReference type="SUPFAM" id="SSF52218">
    <property type="entry name" value="Flavoproteins"/>
    <property type="match status" value="1"/>
</dbReference>
<dbReference type="GO" id="GO:0070819">
    <property type="term" value="F:menaquinone-dependent protoporphyrinogen oxidase activity"/>
    <property type="evidence" value="ECO:0007669"/>
    <property type="project" value="TreeGrafter"/>
</dbReference>
<keyword evidence="3" id="KW-1185">Reference proteome</keyword>
<reference evidence="2" key="1">
    <citation type="journal article" date="2020" name="Appl. Environ. Microbiol.">
        <title>Medium-Chain Fatty Acid Synthesis by 'Candidatus Weimeria bifida' gen. nov., sp. nov., and 'Candidatus Pseudoramibacter fermentans' sp. nov.</title>
        <authorList>
            <person name="Scarborough M.J."/>
            <person name="Myers K.S."/>
            <person name="Donohue T.J."/>
            <person name="Noguera D.R."/>
        </authorList>
    </citation>
    <scope>NUCLEOTIDE SEQUENCE</scope>
    <source>
        <strain evidence="2">EUB1.1</strain>
    </source>
</reference>
<organism evidence="2 3">
    <name type="scientific">Candidatus Pseudoramibacter fermentans</name>
    <dbReference type="NCBI Taxonomy" id="2594427"/>
    <lineage>
        <taxon>Bacteria</taxon>
        <taxon>Bacillati</taxon>
        <taxon>Bacillota</taxon>
        <taxon>Clostridia</taxon>
        <taxon>Eubacteriales</taxon>
        <taxon>Eubacteriaceae</taxon>
        <taxon>Pseudoramibacter</taxon>
    </lineage>
</organism>
<protein>
    <submittedName>
        <fullName evidence="2">Flavodoxin</fullName>
    </submittedName>
</protein>
<evidence type="ECO:0000313" key="2">
    <source>
        <dbReference type="EMBL" id="MQM73289.1"/>
    </source>
</evidence>
<dbReference type="AlphaFoldDB" id="A0A6L5GSQ4"/>
<dbReference type="GO" id="GO:0010181">
    <property type="term" value="F:FMN binding"/>
    <property type="evidence" value="ECO:0007669"/>
    <property type="project" value="TreeGrafter"/>
</dbReference>
<dbReference type="InterPro" id="IPR026816">
    <property type="entry name" value="Flavodoxin_dom"/>
</dbReference>
<accession>A0A6L5GSQ4</accession>
<evidence type="ECO:0000259" key="1">
    <source>
        <dbReference type="Pfam" id="PF12724"/>
    </source>
</evidence>
<dbReference type="PANTHER" id="PTHR38030:SF2">
    <property type="entry name" value="PROTOPORPHYRINOGEN IX DEHYDROGENASE [QUINONE]"/>
    <property type="match status" value="1"/>
</dbReference>
<sequence length="155" mass="17159">MKNIAILVYSTHHGNTRKLVDAIAMGQDDIDVFDITKEKPEDLSQYAVVGIASGIYAGHFGKPLVNYVKTHLCEGQRVFVLYTYGMPRAGYTNEIKSIVEESRCIYTGEYGCKGHNTFGPFKLFGGTGKGHPDAAEIQGAIDFFVGLKFKRMKVK</sequence>
<proteinExistence type="predicted"/>
<evidence type="ECO:0000313" key="3">
    <source>
        <dbReference type="Proteomes" id="UP000473648"/>
    </source>
</evidence>
<dbReference type="PANTHER" id="PTHR38030">
    <property type="entry name" value="PROTOPORPHYRINOGEN IX DEHYDROGENASE [MENAQUINONE]"/>
    <property type="match status" value="1"/>
</dbReference>
<comment type="caution">
    <text evidence="2">The sequence shown here is derived from an EMBL/GenBank/DDBJ whole genome shotgun (WGS) entry which is preliminary data.</text>
</comment>
<name>A0A6L5GSQ4_9FIRM</name>
<dbReference type="EMBL" id="VOGB01000005">
    <property type="protein sequence ID" value="MQM73289.1"/>
    <property type="molecule type" value="Genomic_DNA"/>
</dbReference>
<dbReference type="Proteomes" id="UP000473648">
    <property type="component" value="Unassembled WGS sequence"/>
</dbReference>
<dbReference type="Gene3D" id="3.40.50.360">
    <property type="match status" value="1"/>
</dbReference>
<dbReference type="InterPro" id="IPR029039">
    <property type="entry name" value="Flavoprotein-like_sf"/>
</dbReference>
<gene>
    <name evidence="2" type="ORF">FRC53_07765</name>
</gene>
<dbReference type="GO" id="GO:0006783">
    <property type="term" value="P:heme biosynthetic process"/>
    <property type="evidence" value="ECO:0007669"/>
    <property type="project" value="TreeGrafter"/>
</dbReference>
<dbReference type="Pfam" id="PF12724">
    <property type="entry name" value="Flavodoxin_5"/>
    <property type="match status" value="1"/>
</dbReference>
<feature type="domain" description="Flavodoxin" evidence="1">
    <location>
        <begin position="7"/>
        <end position="72"/>
    </location>
</feature>
<dbReference type="InterPro" id="IPR052200">
    <property type="entry name" value="Protoporphyrinogen_IX_DH"/>
</dbReference>